<protein>
    <submittedName>
        <fullName evidence="1">Uncharacterized protein</fullName>
    </submittedName>
</protein>
<proteinExistence type="predicted"/>
<accession>A0A0W0F1D5</accession>
<dbReference type="Proteomes" id="UP000054988">
    <property type="component" value="Unassembled WGS sequence"/>
</dbReference>
<dbReference type="EMBL" id="LATX01002395">
    <property type="protein sequence ID" value="KTB30154.1"/>
    <property type="molecule type" value="Genomic_DNA"/>
</dbReference>
<evidence type="ECO:0000313" key="2">
    <source>
        <dbReference type="Proteomes" id="UP000054988"/>
    </source>
</evidence>
<name>A0A0W0F1D5_MONRR</name>
<comment type="caution">
    <text evidence="1">The sequence shown here is derived from an EMBL/GenBank/DDBJ whole genome shotgun (WGS) entry which is preliminary data.</text>
</comment>
<evidence type="ECO:0000313" key="1">
    <source>
        <dbReference type="EMBL" id="KTB30154.1"/>
    </source>
</evidence>
<organism evidence="1 2">
    <name type="scientific">Moniliophthora roreri</name>
    <name type="common">Frosty pod rot fungus</name>
    <name type="synonym">Monilia roreri</name>
    <dbReference type="NCBI Taxonomy" id="221103"/>
    <lineage>
        <taxon>Eukaryota</taxon>
        <taxon>Fungi</taxon>
        <taxon>Dikarya</taxon>
        <taxon>Basidiomycota</taxon>
        <taxon>Agaricomycotina</taxon>
        <taxon>Agaricomycetes</taxon>
        <taxon>Agaricomycetidae</taxon>
        <taxon>Agaricales</taxon>
        <taxon>Marasmiineae</taxon>
        <taxon>Marasmiaceae</taxon>
        <taxon>Moniliophthora</taxon>
    </lineage>
</organism>
<reference evidence="1 2" key="1">
    <citation type="submission" date="2015-12" db="EMBL/GenBank/DDBJ databases">
        <title>Draft genome sequence of Moniliophthora roreri, the causal agent of frosty pod rot of cacao.</title>
        <authorList>
            <person name="Aime M.C."/>
            <person name="Diaz-Valderrama J.R."/>
            <person name="Kijpornyongpan T."/>
            <person name="Phillips-Mora W."/>
        </authorList>
    </citation>
    <scope>NUCLEOTIDE SEQUENCE [LARGE SCALE GENOMIC DNA]</scope>
    <source>
        <strain evidence="1 2">MCA 2952</strain>
    </source>
</reference>
<sequence>MVNNPQPEVAEFVQGSSNIHAHVETNIVDVVPLDKNDNSQKQKEEKWREVLKQITGDFDKEDWDENHNDYIHNKVDNYDWYDQIDLKSSITNGITETNIDSK</sequence>
<dbReference type="AlphaFoldDB" id="A0A0W0F1D5"/>
<gene>
    <name evidence="1" type="ORF">WG66_17288</name>
</gene>